<feature type="transmembrane region" description="Helical" evidence="3">
    <location>
        <begin position="359"/>
        <end position="377"/>
    </location>
</feature>
<dbReference type="CDD" id="cd00051">
    <property type="entry name" value="EFh"/>
    <property type="match status" value="1"/>
</dbReference>
<keyword evidence="1" id="KW-0106">Calcium</keyword>
<dbReference type="EMBL" id="FN648375">
    <property type="protein sequence ID" value="CBJ48360.1"/>
    <property type="molecule type" value="Genomic_DNA"/>
</dbReference>
<evidence type="ECO:0000313" key="5">
    <source>
        <dbReference type="EMBL" id="CBJ48360.1"/>
    </source>
</evidence>
<accession>D7FQ28</accession>
<dbReference type="EMBL" id="FN649727">
    <property type="protein sequence ID" value="CBJ48360.1"/>
    <property type="molecule type" value="Genomic_DNA"/>
</dbReference>
<proteinExistence type="predicted"/>
<dbReference type="OrthoDB" id="207198at2759"/>
<keyword evidence="3" id="KW-1133">Transmembrane helix</keyword>
<reference evidence="5 6" key="1">
    <citation type="journal article" date="2010" name="Nature">
        <title>The Ectocarpus genome and the independent evolution of multicellularity in brown algae.</title>
        <authorList>
            <person name="Cock J.M."/>
            <person name="Sterck L."/>
            <person name="Rouze P."/>
            <person name="Scornet D."/>
            <person name="Allen A.E."/>
            <person name="Amoutzias G."/>
            <person name="Anthouard V."/>
            <person name="Artiguenave F."/>
            <person name="Aury J.M."/>
            <person name="Badger J.H."/>
            <person name="Beszteri B."/>
            <person name="Billiau K."/>
            <person name="Bonnet E."/>
            <person name="Bothwell J.H."/>
            <person name="Bowler C."/>
            <person name="Boyen C."/>
            <person name="Brownlee C."/>
            <person name="Carrano C.J."/>
            <person name="Charrier B."/>
            <person name="Cho G.Y."/>
            <person name="Coelho S.M."/>
            <person name="Collen J."/>
            <person name="Corre E."/>
            <person name="Da Silva C."/>
            <person name="Delage L."/>
            <person name="Delaroque N."/>
            <person name="Dittami S.M."/>
            <person name="Doulbeau S."/>
            <person name="Elias M."/>
            <person name="Farnham G."/>
            <person name="Gachon C.M."/>
            <person name="Gschloessl B."/>
            <person name="Heesch S."/>
            <person name="Jabbari K."/>
            <person name="Jubin C."/>
            <person name="Kawai H."/>
            <person name="Kimura K."/>
            <person name="Kloareg B."/>
            <person name="Kupper F.C."/>
            <person name="Lang D."/>
            <person name="Le Bail A."/>
            <person name="Leblanc C."/>
            <person name="Lerouge P."/>
            <person name="Lohr M."/>
            <person name="Lopez P.J."/>
            <person name="Martens C."/>
            <person name="Maumus F."/>
            <person name="Michel G."/>
            <person name="Miranda-Saavedra D."/>
            <person name="Morales J."/>
            <person name="Moreau H."/>
            <person name="Motomura T."/>
            <person name="Nagasato C."/>
            <person name="Napoli C.A."/>
            <person name="Nelson D.R."/>
            <person name="Nyvall-Collen P."/>
            <person name="Peters A.F."/>
            <person name="Pommier C."/>
            <person name="Potin P."/>
            <person name="Poulain J."/>
            <person name="Quesneville H."/>
            <person name="Read B."/>
            <person name="Rensing S.A."/>
            <person name="Ritter A."/>
            <person name="Rousvoal S."/>
            <person name="Samanta M."/>
            <person name="Samson G."/>
            <person name="Schroeder D.C."/>
            <person name="Segurens B."/>
            <person name="Strittmatter M."/>
            <person name="Tonon T."/>
            <person name="Tregear J.W."/>
            <person name="Valentin K."/>
            <person name="von Dassow P."/>
            <person name="Yamagishi T."/>
            <person name="Van de Peer Y."/>
            <person name="Wincker P."/>
        </authorList>
    </citation>
    <scope>NUCLEOTIDE SEQUENCE [LARGE SCALE GENOMIC DNA]</scope>
    <source>
        <strain evidence="6">Ec32 / CCAP1310/4</strain>
    </source>
</reference>
<dbReference type="OMA" id="IARTHKW"/>
<dbReference type="InterPro" id="IPR018247">
    <property type="entry name" value="EF_Hand_1_Ca_BS"/>
</dbReference>
<feature type="transmembrane region" description="Helical" evidence="3">
    <location>
        <begin position="329"/>
        <end position="347"/>
    </location>
</feature>
<evidence type="ECO:0000256" key="2">
    <source>
        <dbReference type="SAM" id="Coils"/>
    </source>
</evidence>
<name>D7FQ28_ECTSI</name>
<dbReference type="Gene3D" id="1.10.238.10">
    <property type="entry name" value="EF-hand"/>
    <property type="match status" value="1"/>
</dbReference>
<sequence>MTLGVVSFALYLLHPVVEEGDLFLVFEFSHYVIFFIAIFTVLQLVMLGASTYPIKRRWDIAAYKSKEELLEGYRAMIARTHKWSIPMFGLGRVSLDVFHWGSNWKWIDAVQYHLARSVFIRQHRQNANFDFARYACLVTDRQILGMANVSLASWLALLVFRWVSYGLQVGLSRDGGTVSFRAWFVFGIVLCLLELSLLFACMLGVRRVCIKLGADPQDPVKTVDAVLERIWVAPMTHVQHAASMHGIGRSALGEGATSDTPGNSCAVDADQAAMVHGSEGGGGLEAGRSAIRSTMPDFAEEMPMRGANIPEITMRDAFVLPIGKAYKQAVEILMLLNSYYLAFYAVYFISRASKSETEWVWIIVLPLPILAGVLMAYRRVLPLIALLSTIVMMQPTDVADVEQEAEELNKLRRKLVMRVEDVLEQEFKACAESGETRADGQTSAAFLLKRWDEDDNGNLSHQELHKGLEEIGLLLSSKQRRELIRLADPDRSGGVDIKELAELLYDVEVEIAAGRSVEGEEQAAAAAPGRMGLTTSLNTKVGFRRTGSGLRPNGLSDGGVNDRVERLLRKRASEKWS</sequence>
<feature type="transmembrane region" description="Helical" evidence="3">
    <location>
        <begin position="28"/>
        <end position="49"/>
    </location>
</feature>
<feature type="transmembrane region" description="Helical" evidence="3">
    <location>
        <begin position="143"/>
        <end position="163"/>
    </location>
</feature>
<keyword evidence="3" id="KW-0472">Membrane</keyword>
<dbReference type="Proteomes" id="UP000002630">
    <property type="component" value="Linkage Group LG02"/>
</dbReference>
<dbReference type="GO" id="GO:0005509">
    <property type="term" value="F:calcium ion binding"/>
    <property type="evidence" value="ECO:0007669"/>
    <property type="project" value="InterPro"/>
</dbReference>
<organism evidence="5 6">
    <name type="scientific">Ectocarpus siliculosus</name>
    <name type="common">Brown alga</name>
    <name type="synonym">Conferva siliculosa</name>
    <dbReference type="NCBI Taxonomy" id="2880"/>
    <lineage>
        <taxon>Eukaryota</taxon>
        <taxon>Sar</taxon>
        <taxon>Stramenopiles</taxon>
        <taxon>Ochrophyta</taxon>
        <taxon>PX clade</taxon>
        <taxon>Phaeophyceae</taxon>
        <taxon>Ectocarpales</taxon>
        <taxon>Ectocarpaceae</taxon>
        <taxon>Ectocarpus</taxon>
    </lineage>
</organism>
<keyword evidence="3" id="KW-0812">Transmembrane</keyword>
<dbReference type="InParanoid" id="D7FQ28"/>
<feature type="coiled-coil region" evidence="2">
    <location>
        <begin position="398"/>
        <end position="425"/>
    </location>
</feature>
<evidence type="ECO:0000256" key="1">
    <source>
        <dbReference type="ARBA" id="ARBA00022837"/>
    </source>
</evidence>
<feature type="transmembrane region" description="Helical" evidence="3">
    <location>
        <begin position="183"/>
        <end position="205"/>
    </location>
</feature>
<dbReference type="InterPro" id="IPR002048">
    <property type="entry name" value="EF_hand_dom"/>
</dbReference>
<evidence type="ECO:0000259" key="4">
    <source>
        <dbReference type="PROSITE" id="PS50222"/>
    </source>
</evidence>
<evidence type="ECO:0000256" key="3">
    <source>
        <dbReference type="SAM" id="Phobius"/>
    </source>
</evidence>
<dbReference type="AlphaFoldDB" id="D7FQ28"/>
<keyword evidence="6" id="KW-1185">Reference proteome</keyword>
<gene>
    <name evidence="5" type="ORF">Esi_0002_0122</name>
</gene>
<feature type="domain" description="EF-hand" evidence="4">
    <location>
        <begin position="475"/>
        <end position="510"/>
    </location>
</feature>
<dbReference type="InterPro" id="IPR011992">
    <property type="entry name" value="EF-hand-dom_pair"/>
</dbReference>
<keyword evidence="2" id="KW-0175">Coiled coil</keyword>
<dbReference type="PROSITE" id="PS50222">
    <property type="entry name" value="EF_HAND_2"/>
    <property type="match status" value="2"/>
</dbReference>
<feature type="domain" description="EF-hand" evidence="4">
    <location>
        <begin position="439"/>
        <end position="474"/>
    </location>
</feature>
<dbReference type="PROSITE" id="PS00018">
    <property type="entry name" value="EF_HAND_1"/>
    <property type="match status" value="1"/>
</dbReference>
<dbReference type="SUPFAM" id="SSF47473">
    <property type="entry name" value="EF-hand"/>
    <property type="match status" value="1"/>
</dbReference>
<protein>
    <submittedName>
        <fullName evidence="5">Similar to calcyphosine-like protein</fullName>
    </submittedName>
</protein>
<evidence type="ECO:0000313" key="6">
    <source>
        <dbReference type="Proteomes" id="UP000002630"/>
    </source>
</evidence>